<evidence type="ECO:0008006" key="4">
    <source>
        <dbReference type="Google" id="ProtNLM"/>
    </source>
</evidence>
<organism evidence="2 3">
    <name type="scientific">Aphanizomenon flos-aquae FACHB-1249</name>
    <dbReference type="NCBI Taxonomy" id="2692889"/>
    <lineage>
        <taxon>Bacteria</taxon>
        <taxon>Bacillati</taxon>
        <taxon>Cyanobacteriota</taxon>
        <taxon>Cyanophyceae</taxon>
        <taxon>Nostocales</taxon>
        <taxon>Aphanizomenonaceae</taxon>
        <taxon>Aphanizomenon</taxon>
    </lineage>
</organism>
<protein>
    <recommendedName>
        <fullName evidence="4">Oligosaccharide repeat unit polymerase</fullName>
    </recommendedName>
</protein>
<name>A0ABR8IV39_APHFL</name>
<feature type="transmembrane region" description="Helical" evidence="1">
    <location>
        <begin position="190"/>
        <end position="208"/>
    </location>
</feature>
<proteinExistence type="predicted"/>
<reference evidence="2 3" key="1">
    <citation type="journal article" date="2020" name="ISME J.">
        <title>Comparative genomics reveals insights into cyanobacterial evolution and habitat adaptation.</title>
        <authorList>
            <person name="Chen M.Y."/>
            <person name="Teng W.K."/>
            <person name="Zhao L."/>
            <person name="Hu C.X."/>
            <person name="Zhou Y.K."/>
            <person name="Han B.P."/>
            <person name="Song L.R."/>
            <person name="Shu W.S."/>
        </authorList>
    </citation>
    <scope>NUCLEOTIDE SEQUENCE [LARGE SCALE GENOMIC DNA]</scope>
    <source>
        <strain evidence="2 3">FACHB-1249</strain>
    </source>
</reference>
<dbReference type="EMBL" id="JACJTM010000035">
    <property type="protein sequence ID" value="MBD2686549.1"/>
    <property type="molecule type" value="Genomic_DNA"/>
</dbReference>
<evidence type="ECO:0000313" key="2">
    <source>
        <dbReference type="EMBL" id="MBD2686549.1"/>
    </source>
</evidence>
<evidence type="ECO:0000313" key="3">
    <source>
        <dbReference type="Proteomes" id="UP000660270"/>
    </source>
</evidence>
<keyword evidence="3" id="KW-1185">Reference proteome</keyword>
<feature type="transmembrane region" description="Helical" evidence="1">
    <location>
        <begin position="372"/>
        <end position="390"/>
    </location>
</feature>
<keyword evidence="1" id="KW-0472">Membrane</keyword>
<dbReference type="GeneID" id="78219443"/>
<dbReference type="RefSeq" id="WP_190387467.1">
    <property type="nucleotide sequence ID" value="NZ_JACJTM010000035.1"/>
</dbReference>
<feature type="transmembrane region" description="Helical" evidence="1">
    <location>
        <begin position="83"/>
        <end position="104"/>
    </location>
</feature>
<comment type="caution">
    <text evidence="2">The sequence shown here is derived from an EMBL/GenBank/DDBJ whole genome shotgun (WGS) entry which is preliminary data.</text>
</comment>
<sequence length="405" mass="45916">MLVLVQGQAWWILNQFQQGEANIVHLYQSISLEGTRLANLYAGLCVISLVITYVFMARHKFKLPLPSQLYDQVLIPTQQTNSLFSYVLIASWVIIFGTMLILLLGGLQAAIDSPGTSVGGQTMLLIFVSLGKMPLLHKISVKQRVNIYDILIFAITFFLTLINSRFIGVFMLVQVLLLFNYCHKQVSRRWMLGGILILIFIFIVYGLYRDNGATNIGLDWHEKLDDLFNRFSQDENPVNWFYRTNVEGFVGLAGILTYEGQVGGIDHDFGLSNLTLFTQLIPNVIRNDQYLVAALADFLDSLYPYSQGSVVAPGLEIAYAHFGLFGIILMGFLLGYLADFLHRKMLDHRQDRFLVALLSVQSMNIVRNMLRIVLFFGLADLTMLLAYRLILNFGKKQDKRADSKS</sequence>
<gene>
    <name evidence="2" type="ORF">H6G43_15300</name>
</gene>
<keyword evidence="1" id="KW-0812">Transmembrane</keyword>
<accession>A0ABR8IV39</accession>
<evidence type="ECO:0000256" key="1">
    <source>
        <dbReference type="SAM" id="Phobius"/>
    </source>
</evidence>
<feature type="transmembrane region" description="Helical" evidence="1">
    <location>
        <begin position="116"/>
        <end position="133"/>
    </location>
</feature>
<feature type="transmembrane region" description="Helical" evidence="1">
    <location>
        <begin position="317"/>
        <end position="338"/>
    </location>
</feature>
<feature type="transmembrane region" description="Helical" evidence="1">
    <location>
        <begin position="37"/>
        <end position="56"/>
    </location>
</feature>
<dbReference type="Proteomes" id="UP000660270">
    <property type="component" value="Unassembled WGS sequence"/>
</dbReference>
<keyword evidence="1" id="KW-1133">Transmembrane helix</keyword>